<dbReference type="GO" id="GO:0005524">
    <property type="term" value="F:ATP binding"/>
    <property type="evidence" value="ECO:0007669"/>
    <property type="project" value="UniProtKB-KW"/>
</dbReference>
<keyword evidence="5 6" id="KW-0472">Membrane</keyword>
<evidence type="ECO:0000256" key="2">
    <source>
        <dbReference type="ARBA" id="ARBA00022448"/>
    </source>
</evidence>
<dbReference type="EMBL" id="FQUP01000002">
    <property type="protein sequence ID" value="SHF58207.1"/>
    <property type="molecule type" value="Genomic_DNA"/>
</dbReference>
<dbReference type="Proteomes" id="UP000184485">
    <property type="component" value="Unassembled WGS sequence"/>
</dbReference>
<feature type="domain" description="ABC transporter" evidence="7">
    <location>
        <begin position="408"/>
        <end position="614"/>
    </location>
</feature>
<keyword evidence="9" id="KW-0547">Nucleotide-binding</keyword>
<feature type="domain" description="ABC transmembrane type-1" evidence="8">
    <location>
        <begin position="72"/>
        <end position="371"/>
    </location>
</feature>
<keyword evidence="3 6" id="KW-0812">Transmembrane</keyword>
<dbReference type="STRING" id="1122133.SAMN02745157_2463"/>
<keyword evidence="9" id="KW-0067">ATP-binding</keyword>
<dbReference type="Gene3D" id="1.20.1560.10">
    <property type="entry name" value="ABC transporter type 1, transmembrane domain"/>
    <property type="match status" value="1"/>
</dbReference>
<dbReference type="GO" id="GO:0140359">
    <property type="term" value="F:ABC-type transporter activity"/>
    <property type="evidence" value="ECO:0007669"/>
    <property type="project" value="InterPro"/>
</dbReference>
<dbReference type="InterPro" id="IPR050835">
    <property type="entry name" value="ABC_transporter_sub-D"/>
</dbReference>
<sequence>MIRRLGRDFATVFAILRSPCRADEAMTEKIDEKQEPAARPLSDTAELARQFSDFILALWRSSGRSTFVLLSVGIITVILATNAMQVALNMWNKPFYDAIEQKNVGSFLYYLMVFGGLAGVLLALNVAQTWLDQMIKLQSRKWLTRDLIEQWLAPRRLVMLRNSGEIGVNPDQRVHEDARHLAELSAGLGIGLFQSSLLLVSFIGVLWVLSSGIRLSFDGTTLAIPGYMVWCALIFAATGSLLSWLVGRPLIGIGVERYAREADLRFAMVQVSENANGIVLNAGEADEKKRLGEELERVLGVMRQMVNAIARLTWVTSGYGWVGIVAPIVIAAPGYFGGQLTFGQLMMVVGAFNQVQGSLRWFVDNFSAIADWRATLSRVMTFREALTSLEARGQSSEHLSYEAAGDHVVLDHVRITWTGGAAALDPDSVDIVPGERLQIVDQTGAGRGALFSALAGLWPFGSGRIALPPGARTMFLPERPYIPDGTLRSAITYPASPSDFTEEALTEALKRVELPRLVGSLDRRARWARELSFDDEERLTFARLLLLKPDWIFTEQSIDTLDERQRAVFLSIINGELKAAGLVTVAGRPSATDFYGRTVNLVGAEPDPEPDLGAKEGETA</sequence>
<proteinExistence type="predicted"/>
<reference evidence="9 10" key="1">
    <citation type="submission" date="2016-11" db="EMBL/GenBank/DDBJ databases">
        <authorList>
            <person name="Jaros S."/>
            <person name="Januszkiewicz K."/>
            <person name="Wedrychowicz H."/>
        </authorList>
    </citation>
    <scope>NUCLEOTIDE SEQUENCE [LARGE SCALE GENOMIC DNA]</scope>
    <source>
        <strain evidence="9 10">DSM 19436</strain>
    </source>
</reference>
<organism evidence="9 10">
    <name type="scientific">Kaistia soli DSM 19436</name>
    <dbReference type="NCBI Taxonomy" id="1122133"/>
    <lineage>
        <taxon>Bacteria</taxon>
        <taxon>Pseudomonadati</taxon>
        <taxon>Pseudomonadota</taxon>
        <taxon>Alphaproteobacteria</taxon>
        <taxon>Hyphomicrobiales</taxon>
        <taxon>Kaistiaceae</taxon>
        <taxon>Kaistia</taxon>
    </lineage>
</organism>
<comment type="subcellular location">
    <subcellularLocation>
        <location evidence="1">Cell membrane</location>
        <topology evidence="1">Multi-pass membrane protein</topology>
    </subcellularLocation>
</comment>
<gene>
    <name evidence="9" type="ORF">SAMN02745157_2463</name>
</gene>
<evidence type="ECO:0000256" key="4">
    <source>
        <dbReference type="ARBA" id="ARBA00022989"/>
    </source>
</evidence>
<dbReference type="PROSITE" id="PS50893">
    <property type="entry name" value="ABC_TRANSPORTER_2"/>
    <property type="match status" value="1"/>
</dbReference>
<evidence type="ECO:0000313" key="9">
    <source>
        <dbReference type="EMBL" id="SHF58207.1"/>
    </source>
</evidence>
<evidence type="ECO:0000256" key="6">
    <source>
        <dbReference type="SAM" id="Phobius"/>
    </source>
</evidence>
<feature type="transmembrane region" description="Helical" evidence="6">
    <location>
        <begin position="107"/>
        <end position="131"/>
    </location>
</feature>
<evidence type="ECO:0000256" key="5">
    <source>
        <dbReference type="ARBA" id="ARBA00023136"/>
    </source>
</evidence>
<dbReference type="PROSITE" id="PS50929">
    <property type="entry name" value="ABC_TM1F"/>
    <property type="match status" value="1"/>
</dbReference>
<protein>
    <submittedName>
        <fullName evidence="9">Putative ATP-binding cassette transporter</fullName>
    </submittedName>
</protein>
<dbReference type="InterPro" id="IPR011527">
    <property type="entry name" value="ABC1_TM_dom"/>
</dbReference>
<accession>A0A1M5CU68</accession>
<name>A0A1M5CU68_9HYPH</name>
<dbReference type="InterPro" id="IPR027417">
    <property type="entry name" value="P-loop_NTPase"/>
</dbReference>
<evidence type="ECO:0000313" key="10">
    <source>
        <dbReference type="Proteomes" id="UP000184485"/>
    </source>
</evidence>
<dbReference type="PANTHER" id="PTHR11384:SF59">
    <property type="entry name" value="LYSOSOMAL COBALAMIN TRANSPORTER ABCD4"/>
    <property type="match status" value="1"/>
</dbReference>
<dbReference type="InterPro" id="IPR003439">
    <property type="entry name" value="ABC_transporter-like_ATP-bd"/>
</dbReference>
<feature type="transmembrane region" description="Helical" evidence="6">
    <location>
        <begin position="312"/>
        <end position="336"/>
    </location>
</feature>
<keyword evidence="4 6" id="KW-1133">Transmembrane helix</keyword>
<dbReference type="Pfam" id="PF06472">
    <property type="entry name" value="ABC_membrane_2"/>
    <property type="match status" value="1"/>
</dbReference>
<feature type="transmembrane region" description="Helical" evidence="6">
    <location>
        <begin position="186"/>
        <end position="207"/>
    </location>
</feature>
<feature type="transmembrane region" description="Helical" evidence="6">
    <location>
        <begin position="227"/>
        <end position="247"/>
    </location>
</feature>
<dbReference type="SUPFAM" id="SSF52540">
    <property type="entry name" value="P-loop containing nucleoside triphosphate hydrolases"/>
    <property type="match status" value="1"/>
</dbReference>
<keyword evidence="2" id="KW-0813">Transport</keyword>
<dbReference type="OrthoDB" id="9810134at2"/>
<dbReference type="GO" id="GO:0016887">
    <property type="term" value="F:ATP hydrolysis activity"/>
    <property type="evidence" value="ECO:0007669"/>
    <property type="project" value="InterPro"/>
</dbReference>
<dbReference type="SUPFAM" id="SSF90123">
    <property type="entry name" value="ABC transporter transmembrane region"/>
    <property type="match status" value="1"/>
</dbReference>
<dbReference type="AlphaFoldDB" id="A0A1M5CU68"/>
<evidence type="ECO:0000256" key="1">
    <source>
        <dbReference type="ARBA" id="ARBA00004651"/>
    </source>
</evidence>
<dbReference type="InterPro" id="IPR036640">
    <property type="entry name" value="ABC1_TM_sf"/>
</dbReference>
<keyword evidence="10" id="KW-1185">Reference proteome</keyword>
<evidence type="ECO:0000259" key="7">
    <source>
        <dbReference type="PROSITE" id="PS50893"/>
    </source>
</evidence>
<dbReference type="PANTHER" id="PTHR11384">
    <property type="entry name" value="ATP-BINDING CASSETTE, SUB-FAMILY D MEMBER"/>
    <property type="match status" value="1"/>
</dbReference>
<dbReference type="GO" id="GO:0005886">
    <property type="term" value="C:plasma membrane"/>
    <property type="evidence" value="ECO:0007669"/>
    <property type="project" value="UniProtKB-SubCell"/>
</dbReference>
<dbReference type="Gene3D" id="3.40.50.300">
    <property type="entry name" value="P-loop containing nucleotide triphosphate hydrolases"/>
    <property type="match status" value="1"/>
</dbReference>
<evidence type="ECO:0000256" key="3">
    <source>
        <dbReference type="ARBA" id="ARBA00022692"/>
    </source>
</evidence>
<evidence type="ECO:0000259" key="8">
    <source>
        <dbReference type="PROSITE" id="PS50929"/>
    </source>
</evidence>
<feature type="transmembrane region" description="Helical" evidence="6">
    <location>
        <begin position="67"/>
        <end position="87"/>
    </location>
</feature>